<dbReference type="EMBL" id="JQAX01000002">
    <property type="protein sequence ID" value="KRN32373.1"/>
    <property type="molecule type" value="Genomic_DNA"/>
</dbReference>
<evidence type="ECO:0000256" key="4">
    <source>
        <dbReference type="ARBA" id="ARBA00022840"/>
    </source>
</evidence>
<dbReference type="AlphaFoldDB" id="A0A0R2G280"/>
<dbReference type="GO" id="GO:0005524">
    <property type="term" value="F:ATP binding"/>
    <property type="evidence" value="ECO:0007669"/>
    <property type="project" value="UniProtKB-KW"/>
</dbReference>
<dbReference type="eggNOG" id="COG1121">
    <property type="taxonomic scope" value="Bacteria"/>
</dbReference>
<dbReference type="SUPFAM" id="SSF52540">
    <property type="entry name" value="P-loop containing nucleoside triphosphate hydrolases"/>
    <property type="match status" value="1"/>
</dbReference>
<dbReference type="FunFam" id="3.40.50.300:FF:000134">
    <property type="entry name" value="Iron-enterobactin ABC transporter ATP-binding protein"/>
    <property type="match status" value="1"/>
</dbReference>
<comment type="caution">
    <text evidence="6">The sequence shown here is derived from an EMBL/GenBank/DDBJ whole genome shotgun (WGS) entry which is preliminary data.</text>
</comment>
<dbReference type="FunCoup" id="A0A0R2G280">
    <property type="interactions" value="100"/>
</dbReference>
<evidence type="ECO:0000256" key="1">
    <source>
        <dbReference type="ARBA" id="ARBA00005417"/>
    </source>
</evidence>
<dbReference type="InterPro" id="IPR003593">
    <property type="entry name" value="AAA+_ATPase"/>
</dbReference>
<dbReference type="SMART" id="SM00382">
    <property type="entry name" value="AAA"/>
    <property type="match status" value="1"/>
</dbReference>
<dbReference type="PROSITE" id="PS00211">
    <property type="entry name" value="ABC_TRANSPORTER_1"/>
    <property type="match status" value="1"/>
</dbReference>
<evidence type="ECO:0000313" key="6">
    <source>
        <dbReference type="EMBL" id="KRN32373.1"/>
    </source>
</evidence>
<protein>
    <submittedName>
        <fullName evidence="6">ABC-type Mn Zn transport system, ATPase component</fullName>
    </submittedName>
</protein>
<evidence type="ECO:0000256" key="2">
    <source>
        <dbReference type="ARBA" id="ARBA00022448"/>
    </source>
</evidence>
<evidence type="ECO:0000256" key="3">
    <source>
        <dbReference type="ARBA" id="ARBA00022741"/>
    </source>
</evidence>
<dbReference type="InterPro" id="IPR027417">
    <property type="entry name" value="P-loop_NTPase"/>
</dbReference>
<dbReference type="InterPro" id="IPR003439">
    <property type="entry name" value="ABC_transporter-like_ATP-bd"/>
</dbReference>
<dbReference type="Gene3D" id="3.40.50.300">
    <property type="entry name" value="P-loop containing nucleotide triphosphate hydrolases"/>
    <property type="match status" value="1"/>
</dbReference>
<evidence type="ECO:0000259" key="5">
    <source>
        <dbReference type="PROSITE" id="PS50893"/>
    </source>
</evidence>
<keyword evidence="2" id="KW-0813">Transport</keyword>
<dbReference type="InterPro" id="IPR050153">
    <property type="entry name" value="Metal_Ion_Import_ABC"/>
</dbReference>
<feature type="domain" description="ABC transporter" evidence="5">
    <location>
        <begin position="1"/>
        <end position="222"/>
    </location>
</feature>
<keyword evidence="3" id="KW-0547">Nucleotide-binding</keyword>
<dbReference type="CDD" id="cd03235">
    <property type="entry name" value="ABC_Metallic_Cations"/>
    <property type="match status" value="1"/>
</dbReference>
<proteinExistence type="inferred from homology"/>
<keyword evidence="4" id="KW-0067">ATP-binding</keyword>
<dbReference type="PROSITE" id="PS50893">
    <property type="entry name" value="ABC_TRANSPORTER_2"/>
    <property type="match status" value="1"/>
</dbReference>
<reference evidence="6 7" key="1">
    <citation type="journal article" date="2015" name="Genome Announc.">
        <title>Expanding the biotechnology potential of lactobacilli through comparative genomics of 213 strains and associated genera.</title>
        <authorList>
            <person name="Sun Z."/>
            <person name="Harris H.M."/>
            <person name="McCann A."/>
            <person name="Guo C."/>
            <person name="Argimon S."/>
            <person name="Zhang W."/>
            <person name="Yang X."/>
            <person name="Jeffery I.B."/>
            <person name="Cooney J.C."/>
            <person name="Kagawa T.F."/>
            <person name="Liu W."/>
            <person name="Song Y."/>
            <person name="Salvetti E."/>
            <person name="Wrobel A."/>
            <person name="Rasinkangas P."/>
            <person name="Parkhill J."/>
            <person name="Rea M.C."/>
            <person name="O'Sullivan O."/>
            <person name="Ritari J."/>
            <person name="Douillard F.P."/>
            <person name="Paul Ross R."/>
            <person name="Yang R."/>
            <person name="Briner A.E."/>
            <person name="Felis G.E."/>
            <person name="de Vos W.M."/>
            <person name="Barrangou R."/>
            <person name="Klaenhammer T.R."/>
            <person name="Caufield P.W."/>
            <person name="Cui Y."/>
            <person name="Zhang H."/>
            <person name="O'Toole P.W."/>
        </authorList>
    </citation>
    <scope>NUCLEOTIDE SEQUENCE [LARGE SCALE GENOMIC DNA]</scope>
    <source>
        <strain evidence="6 7">DSM 20190</strain>
    </source>
</reference>
<evidence type="ECO:0000313" key="7">
    <source>
        <dbReference type="Proteomes" id="UP000051296"/>
    </source>
</evidence>
<dbReference type="PANTHER" id="PTHR42734:SF5">
    <property type="entry name" value="IRON TRANSPORT SYSTEM ATP-BINDING PROTEIN HI_0361-RELATED"/>
    <property type="match status" value="1"/>
</dbReference>
<dbReference type="InterPro" id="IPR017871">
    <property type="entry name" value="ABC_transporter-like_CS"/>
</dbReference>
<dbReference type="GO" id="GO:0016887">
    <property type="term" value="F:ATP hydrolysis activity"/>
    <property type="evidence" value="ECO:0007669"/>
    <property type="project" value="InterPro"/>
</dbReference>
<dbReference type="Proteomes" id="UP000051296">
    <property type="component" value="Unassembled WGS sequence"/>
</dbReference>
<keyword evidence="7" id="KW-1185">Reference proteome</keyword>
<dbReference type="PANTHER" id="PTHR42734">
    <property type="entry name" value="METAL TRANSPORT SYSTEM ATP-BINDING PROTEIN TM_0124-RELATED"/>
    <property type="match status" value="1"/>
</dbReference>
<gene>
    <name evidence="6" type="ORF">IV68_GL000724</name>
</gene>
<dbReference type="Pfam" id="PF00005">
    <property type="entry name" value="ABC_tran"/>
    <property type="match status" value="1"/>
</dbReference>
<sequence>MKPVFETLSVDFSPGAITGIIGPNGAGKSTLIKAVLGLIPRQAGTVTFAGQPIKKLRRQIAYVEQRADLDLSFPINVEELVLTGTYSKLGLFKTPGKAERQAAQAALAQVKLLDFRKRQIGELSGGQLQRVFVARAIVQEAQVVILDEPFVGIDMHSEAEIMKILQAWREAGKTIIVVHHDLNKVRQYFDDLVVMNHGIIAAGPVEQVYQRETIQQAFSADLGAVLFQTVVEA</sequence>
<accession>A0A0R2G280</accession>
<dbReference type="PATRIC" id="fig|1123500.6.peg.729"/>
<dbReference type="STRING" id="1123500.GCA_000420365_00704"/>
<name>A0A0R2G280_9LACO</name>
<comment type="similarity">
    <text evidence="1">Belongs to the ABC transporter superfamily.</text>
</comment>
<dbReference type="InParanoid" id="A0A0R2G280"/>
<organism evidence="6 7">
    <name type="scientific">Weissella halotolerans DSM 20190</name>
    <dbReference type="NCBI Taxonomy" id="1123500"/>
    <lineage>
        <taxon>Bacteria</taxon>
        <taxon>Bacillati</taxon>
        <taxon>Bacillota</taxon>
        <taxon>Bacilli</taxon>
        <taxon>Lactobacillales</taxon>
        <taxon>Lactobacillaceae</taxon>
        <taxon>Weissella</taxon>
    </lineage>
</organism>